<dbReference type="EMBL" id="BPVZ01000003">
    <property type="protein sequence ID" value="GKU89783.1"/>
    <property type="molecule type" value="Genomic_DNA"/>
</dbReference>
<dbReference type="PANTHER" id="PTHR32227">
    <property type="entry name" value="GLUCAN ENDO-1,3-BETA-GLUCOSIDASE BG1-RELATED-RELATED"/>
    <property type="match status" value="1"/>
</dbReference>
<comment type="catalytic activity">
    <reaction evidence="1">
        <text>Hydrolysis of (1-&gt;3)-beta-D-glucosidic linkages in (1-&gt;3)-beta-D-glucans.</text>
        <dbReference type="EC" id="3.2.1.39"/>
    </reaction>
</comment>
<proteinExistence type="inferred from homology"/>
<accession>A0AAV5HLW3</accession>
<dbReference type="Proteomes" id="UP001054252">
    <property type="component" value="Unassembled WGS sequence"/>
</dbReference>
<evidence type="ECO:0000256" key="3">
    <source>
        <dbReference type="ARBA" id="ARBA00012780"/>
    </source>
</evidence>
<keyword evidence="4 7" id="KW-0378">Hydrolase</keyword>
<gene>
    <name evidence="9" type="ORF">SLEP1_g3877</name>
</gene>
<dbReference type="SUPFAM" id="SSF51445">
    <property type="entry name" value="(Trans)glycosidases"/>
    <property type="match status" value="1"/>
</dbReference>
<keyword evidence="8" id="KW-0732">Signal</keyword>
<evidence type="ECO:0000256" key="6">
    <source>
        <dbReference type="RuleBase" id="RU004335"/>
    </source>
</evidence>
<feature type="chain" id="PRO_5043708434" description="glucan endo-1,3-beta-D-glucosidase" evidence="8">
    <location>
        <begin position="34"/>
        <end position="296"/>
    </location>
</feature>
<comment type="similarity">
    <text evidence="2 6">Belongs to the glycosyl hydrolase 17 family.</text>
</comment>
<keyword evidence="5 7" id="KW-0326">Glycosidase</keyword>
<evidence type="ECO:0000256" key="8">
    <source>
        <dbReference type="SAM" id="SignalP"/>
    </source>
</evidence>
<dbReference type="EC" id="3.2.1.39" evidence="3"/>
<feature type="signal peptide" evidence="8">
    <location>
        <begin position="1"/>
        <end position="33"/>
    </location>
</feature>
<dbReference type="AlphaFoldDB" id="A0AAV5HLW3"/>
<evidence type="ECO:0000256" key="4">
    <source>
        <dbReference type="ARBA" id="ARBA00022801"/>
    </source>
</evidence>
<organism evidence="9 10">
    <name type="scientific">Rubroshorea leprosula</name>
    <dbReference type="NCBI Taxonomy" id="152421"/>
    <lineage>
        <taxon>Eukaryota</taxon>
        <taxon>Viridiplantae</taxon>
        <taxon>Streptophyta</taxon>
        <taxon>Embryophyta</taxon>
        <taxon>Tracheophyta</taxon>
        <taxon>Spermatophyta</taxon>
        <taxon>Magnoliopsida</taxon>
        <taxon>eudicotyledons</taxon>
        <taxon>Gunneridae</taxon>
        <taxon>Pentapetalae</taxon>
        <taxon>rosids</taxon>
        <taxon>malvids</taxon>
        <taxon>Malvales</taxon>
        <taxon>Dipterocarpaceae</taxon>
        <taxon>Rubroshorea</taxon>
    </lineage>
</organism>
<evidence type="ECO:0000256" key="7">
    <source>
        <dbReference type="RuleBase" id="RU004336"/>
    </source>
</evidence>
<evidence type="ECO:0000313" key="9">
    <source>
        <dbReference type="EMBL" id="GKU89783.1"/>
    </source>
</evidence>
<comment type="caution">
    <text evidence="9">The sequence shown here is derived from an EMBL/GenBank/DDBJ whole genome shotgun (WGS) entry which is preliminary data.</text>
</comment>
<dbReference type="PROSITE" id="PS00587">
    <property type="entry name" value="GLYCOSYL_HYDROL_F17"/>
    <property type="match status" value="1"/>
</dbReference>
<sequence length="296" mass="32451">MAKIPSLTSKPGFMTSTMLLFSLLMAILNTTSAKVGVCYGLLGNNLPSKQEVIVLYKQHNIQRMRLYGPDHDALQALGGSNIELMLAAPFIVPAMEKIQNSLNGAGLGIKVSTAIHTGTLGVSYPPSKGSFNTGYKQILDPLIRFLVKNNSPLLVNVYPYFSYIGNMKNIHLEYALFTAPGPVVFDQKLQYQNLFDAIVDAVYAALEKSGGGSVEVVVSETGWPSAGGTATSVDNARTYNSNLVRHVDGGTPKRPGKPIETYIFAMFNENQKKPELEKHWGLFFPNKQPKYQINFN</sequence>
<dbReference type="GO" id="GO:0005975">
    <property type="term" value="P:carbohydrate metabolic process"/>
    <property type="evidence" value="ECO:0007669"/>
    <property type="project" value="InterPro"/>
</dbReference>
<dbReference type="FunFam" id="3.20.20.80:FF:000010">
    <property type="entry name" value="glucan endo-1,3-beta-glucosidase, basic"/>
    <property type="match status" value="1"/>
</dbReference>
<keyword evidence="10" id="KW-1185">Reference proteome</keyword>
<dbReference type="InterPro" id="IPR000490">
    <property type="entry name" value="Glyco_hydro_17"/>
</dbReference>
<name>A0AAV5HLW3_9ROSI</name>
<protein>
    <recommendedName>
        <fullName evidence="3">glucan endo-1,3-beta-D-glucosidase</fullName>
        <ecNumber evidence="3">3.2.1.39</ecNumber>
    </recommendedName>
</protein>
<evidence type="ECO:0000256" key="5">
    <source>
        <dbReference type="ARBA" id="ARBA00023295"/>
    </source>
</evidence>
<evidence type="ECO:0000256" key="1">
    <source>
        <dbReference type="ARBA" id="ARBA00000382"/>
    </source>
</evidence>
<evidence type="ECO:0000256" key="2">
    <source>
        <dbReference type="ARBA" id="ARBA00008773"/>
    </source>
</evidence>
<dbReference type="InterPro" id="IPR044965">
    <property type="entry name" value="Glyco_hydro_17_plant"/>
</dbReference>
<reference evidence="9 10" key="1">
    <citation type="journal article" date="2021" name="Commun. Biol.">
        <title>The genome of Shorea leprosula (Dipterocarpaceae) highlights the ecological relevance of drought in aseasonal tropical rainforests.</title>
        <authorList>
            <person name="Ng K.K.S."/>
            <person name="Kobayashi M.J."/>
            <person name="Fawcett J.A."/>
            <person name="Hatakeyama M."/>
            <person name="Paape T."/>
            <person name="Ng C.H."/>
            <person name="Ang C.C."/>
            <person name="Tnah L.H."/>
            <person name="Lee C.T."/>
            <person name="Nishiyama T."/>
            <person name="Sese J."/>
            <person name="O'Brien M.J."/>
            <person name="Copetti D."/>
            <person name="Mohd Noor M.I."/>
            <person name="Ong R.C."/>
            <person name="Putra M."/>
            <person name="Sireger I.Z."/>
            <person name="Indrioko S."/>
            <person name="Kosugi Y."/>
            <person name="Izuno A."/>
            <person name="Isagi Y."/>
            <person name="Lee S.L."/>
            <person name="Shimizu K.K."/>
        </authorList>
    </citation>
    <scope>NUCLEOTIDE SEQUENCE [LARGE SCALE GENOMIC DNA]</scope>
    <source>
        <strain evidence="9">214</strain>
    </source>
</reference>
<evidence type="ECO:0000313" key="10">
    <source>
        <dbReference type="Proteomes" id="UP001054252"/>
    </source>
</evidence>
<dbReference type="InterPro" id="IPR017853">
    <property type="entry name" value="GH"/>
</dbReference>
<dbReference type="GO" id="GO:0042973">
    <property type="term" value="F:glucan endo-1,3-beta-D-glucosidase activity"/>
    <property type="evidence" value="ECO:0007669"/>
    <property type="project" value="UniProtKB-EC"/>
</dbReference>
<dbReference type="Gene3D" id="3.20.20.80">
    <property type="entry name" value="Glycosidases"/>
    <property type="match status" value="2"/>
</dbReference>
<dbReference type="Pfam" id="PF00332">
    <property type="entry name" value="Glyco_hydro_17"/>
    <property type="match status" value="2"/>
</dbReference>